<dbReference type="Pfam" id="PF18330">
    <property type="entry name" value="Lig_C"/>
    <property type="match status" value="1"/>
</dbReference>
<organism evidence="3 4">
    <name type="scientific">Methanohalarchaeum thermophilum</name>
    <dbReference type="NCBI Taxonomy" id="1903181"/>
    <lineage>
        <taxon>Archaea</taxon>
        <taxon>Methanobacteriati</taxon>
        <taxon>Methanobacteriota</taxon>
        <taxon>Methanonatronarchaeia</taxon>
        <taxon>Methanonatronarchaeales</taxon>
        <taxon>Methanonatronarchaeaceae</taxon>
        <taxon>Candidatus Methanohalarchaeum</taxon>
    </lineage>
</organism>
<accession>A0A1Q6DV22</accession>
<dbReference type="Gene3D" id="3.10.450.740">
    <property type="match status" value="1"/>
</dbReference>
<dbReference type="NCBIfam" id="TIGR01209">
    <property type="entry name" value="RNA ligase"/>
    <property type="match status" value="1"/>
</dbReference>
<dbReference type="InterPro" id="IPR001072">
    <property type="entry name" value="RNA_ligase_Pab1020"/>
</dbReference>
<dbReference type="AlphaFoldDB" id="A0A1Q6DV22"/>
<evidence type="ECO:0000313" key="3">
    <source>
        <dbReference type="EMBL" id="OKY78193.1"/>
    </source>
</evidence>
<dbReference type="Proteomes" id="UP000185744">
    <property type="component" value="Unassembled WGS sequence"/>
</dbReference>
<feature type="domain" description="RNA ligase Pab1020 C-terminal" evidence="2">
    <location>
        <begin position="247"/>
        <end position="373"/>
    </location>
</feature>
<dbReference type="Gene3D" id="3.30.70.2160">
    <property type="match status" value="1"/>
</dbReference>
<dbReference type="InParanoid" id="A0A1Q6DV22"/>
<dbReference type="InterPro" id="IPR021122">
    <property type="entry name" value="RNA_ligase_dom_REL/Rnl2"/>
</dbReference>
<sequence>MQDKWANKIGKALDIEYKKVKEGIKKDIIEEKNNYFRFHKKWGGVERGTIFFKSGDILPGYPKIKRTLLLDPTLKNHFIERVAIEEKMNGYNVRIANVRDNVIAATRGGLICPYTTAKAREKINLDFFKENPHLIVCGEMVGPDNPYVPKDIYNVESLEFFVFDIRKKGTGEPLELNKRRKIVKEFDLRNVRLFGIYNLDKAVKESKKIIKSLGKEKREGIVFKDPKNNKEPIKYTSSQSNCEDLKYAYRFYNDYGSDFVHSRTVREAFQSYEWNEGQEELEKRAKRLGLSILDPMLKTIKEKKKNKQEIGEEVSIKVSDIDLAAEFKEHLKEQGVEAEFKSYEELEDNSYRIWIDKKQKSTDDKTKSLLDGGLW</sequence>
<gene>
    <name evidence="3" type="ORF">BTN85_0679</name>
</gene>
<dbReference type="Pfam" id="PF09414">
    <property type="entry name" value="RNA_ligase"/>
    <property type="match status" value="1"/>
</dbReference>
<keyword evidence="3" id="KW-0436">Ligase</keyword>
<dbReference type="STRING" id="1903181.BTN85_0679"/>
<evidence type="ECO:0000259" key="2">
    <source>
        <dbReference type="Pfam" id="PF18330"/>
    </source>
</evidence>
<dbReference type="EMBL" id="MSDW01000001">
    <property type="protein sequence ID" value="OKY78193.1"/>
    <property type="molecule type" value="Genomic_DNA"/>
</dbReference>
<dbReference type="CDD" id="cd07894">
    <property type="entry name" value="Adenylation_RNA_ligase"/>
    <property type="match status" value="1"/>
</dbReference>
<evidence type="ECO:0000313" key="4">
    <source>
        <dbReference type="Proteomes" id="UP000185744"/>
    </source>
</evidence>
<dbReference type="Gene3D" id="3.30.1490.70">
    <property type="match status" value="1"/>
</dbReference>
<protein>
    <submittedName>
        <fullName evidence="3">ATP-dependent RNA ligase</fullName>
    </submittedName>
</protein>
<comment type="caution">
    <text evidence="3">The sequence shown here is derived from an EMBL/GenBank/DDBJ whole genome shotgun (WGS) entry which is preliminary data.</text>
</comment>
<keyword evidence="4" id="KW-1185">Reference proteome</keyword>
<reference evidence="3" key="1">
    <citation type="submission" date="2016-12" db="EMBL/GenBank/DDBJ databases">
        <title>Discovery of methanogenic haloarchaea.</title>
        <authorList>
            <person name="Sorokin D.Y."/>
            <person name="Makarova K.S."/>
            <person name="Abbas B."/>
            <person name="Ferrer M."/>
            <person name="Golyshin P.N."/>
        </authorList>
    </citation>
    <scope>NUCLEOTIDE SEQUENCE [LARGE SCALE GENOMIC DNA]</scope>
    <source>
        <strain evidence="3">HMET1</strain>
    </source>
</reference>
<dbReference type="GO" id="GO:0016874">
    <property type="term" value="F:ligase activity"/>
    <property type="evidence" value="ECO:0007669"/>
    <property type="project" value="UniProtKB-KW"/>
</dbReference>
<dbReference type="InterPro" id="IPR041596">
    <property type="entry name" value="Lig_Pab1020_C"/>
</dbReference>
<dbReference type="PRINTS" id="PR01048">
    <property type="entry name" value="Y414FAMILY"/>
</dbReference>
<evidence type="ECO:0000259" key="1">
    <source>
        <dbReference type="Pfam" id="PF09414"/>
    </source>
</evidence>
<proteinExistence type="predicted"/>
<name>A0A1Q6DV22_METT1</name>
<dbReference type="Gene3D" id="3.30.470.30">
    <property type="entry name" value="DNA ligase/mRNA capping enzyme"/>
    <property type="match status" value="1"/>
</dbReference>
<dbReference type="SUPFAM" id="SSF56091">
    <property type="entry name" value="DNA ligase/mRNA capping enzyme, catalytic domain"/>
    <property type="match status" value="1"/>
</dbReference>
<feature type="domain" description="RNA ligase" evidence="1">
    <location>
        <begin position="81"/>
        <end position="236"/>
    </location>
</feature>